<evidence type="ECO:0008006" key="3">
    <source>
        <dbReference type="Google" id="ProtNLM"/>
    </source>
</evidence>
<dbReference type="AlphaFoldDB" id="A0AAE3SL45"/>
<gene>
    <name evidence="1" type="ORF">OM074_11165</name>
</gene>
<keyword evidence="2" id="KW-1185">Reference proteome</keyword>
<reference evidence="1" key="1">
    <citation type="submission" date="2022-10" db="EMBL/GenBank/DDBJ databases">
        <authorList>
            <person name="Yu W.X."/>
        </authorList>
    </citation>
    <scope>NUCLEOTIDE SEQUENCE</scope>
    <source>
        <strain evidence="1">D04</strain>
    </source>
</reference>
<dbReference type="SUPFAM" id="SSF48452">
    <property type="entry name" value="TPR-like"/>
    <property type="match status" value="1"/>
</dbReference>
<sequence>MKKPEIKTKYYLIVLFLIVLTKVSNAQVTYTPMYQPMSHSQMEAIAKARAKQAARDEANYKQYRDKAISYGMKGDYEACIYYANVAYRYYFTDDTIIYYEGLSYFKLGKKSKYKKAIRKALKFDYLETARKLKSLGIKHK</sequence>
<comment type="caution">
    <text evidence="1">The sequence shown here is derived from an EMBL/GenBank/DDBJ whole genome shotgun (WGS) entry which is preliminary data.</text>
</comment>
<organism evidence="1 2">
    <name type="scientific">Plebeiibacterium marinum</name>
    <dbReference type="NCBI Taxonomy" id="2992111"/>
    <lineage>
        <taxon>Bacteria</taxon>
        <taxon>Pseudomonadati</taxon>
        <taxon>Bacteroidota</taxon>
        <taxon>Bacteroidia</taxon>
        <taxon>Marinilabiliales</taxon>
        <taxon>Marinilabiliaceae</taxon>
        <taxon>Plebeiibacterium</taxon>
    </lineage>
</organism>
<dbReference type="Gene3D" id="1.25.40.10">
    <property type="entry name" value="Tetratricopeptide repeat domain"/>
    <property type="match status" value="1"/>
</dbReference>
<evidence type="ECO:0000313" key="2">
    <source>
        <dbReference type="Proteomes" id="UP001207408"/>
    </source>
</evidence>
<dbReference type="InterPro" id="IPR011990">
    <property type="entry name" value="TPR-like_helical_dom_sf"/>
</dbReference>
<proteinExistence type="predicted"/>
<protein>
    <recommendedName>
        <fullName evidence="3">Tetratricopeptide repeat protein</fullName>
    </recommendedName>
</protein>
<accession>A0AAE3SL45</accession>
<dbReference type="Proteomes" id="UP001207408">
    <property type="component" value="Unassembled WGS sequence"/>
</dbReference>
<dbReference type="RefSeq" id="WP_301199557.1">
    <property type="nucleotide sequence ID" value="NZ_JAPDPI010000020.1"/>
</dbReference>
<name>A0AAE3SL45_9BACT</name>
<dbReference type="EMBL" id="JAPDPI010000020">
    <property type="protein sequence ID" value="MCW3806185.1"/>
    <property type="molecule type" value="Genomic_DNA"/>
</dbReference>
<evidence type="ECO:0000313" key="1">
    <source>
        <dbReference type="EMBL" id="MCW3806185.1"/>
    </source>
</evidence>